<dbReference type="PROSITE" id="PS52027">
    <property type="entry name" value="ZF_C2HC_C3H"/>
    <property type="match status" value="1"/>
</dbReference>
<evidence type="ECO:0000313" key="7">
    <source>
        <dbReference type="EMBL" id="KAF8765140.1"/>
    </source>
</evidence>
<dbReference type="EMBL" id="JABXBU010002231">
    <property type="protein sequence ID" value="KAF8765140.1"/>
    <property type="molecule type" value="Genomic_DNA"/>
</dbReference>
<feature type="compositionally biased region" description="Basic and acidic residues" evidence="5">
    <location>
        <begin position="208"/>
        <end position="238"/>
    </location>
</feature>
<organism evidence="7 8">
    <name type="scientific">Argiope bruennichi</name>
    <name type="common">Wasp spider</name>
    <name type="synonym">Aranea bruennichi</name>
    <dbReference type="NCBI Taxonomy" id="94029"/>
    <lineage>
        <taxon>Eukaryota</taxon>
        <taxon>Metazoa</taxon>
        <taxon>Ecdysozoa</taxon>
        <taxon>Arthropoda</taxon>
        <taxon>Chelicerata</taxon>
        <taxon>Arachnida</taxon>
        <taxon>Araneae</taxon>
        <taxon>Araneomorphae</taxon>
        <taxon>Entelegynae</taxon>
        <taxon>Araneoidea</taxon>
        <taxon>Araneidae</taxon>
        <taxon>Argiope</taxon>
    </lineage>
</organism>
<reference evidence="7" key="2">
    <citation type="submission" date="2020-06" db="EMBL/GenBank/DDBJ databases">
        <authorList>
            <person name="Sheffer M."/>
        </authorList>
    </citation>
    <scope>NUCLEOTIDE SEQUENCE</scope>
</reference>
<evidence type="ECO:0000256" key="4">
    <source>
        <dbReference type="PROSITE-ProRule" id="PRU01371"/>
    </source>
</evidence>
<proteinExistence type="predicted"/>
<evidence type="ECO:0000256" key="2">
    <source>
        <dbReference type="ARBA" id="ARBA00022771"/>
    </source>
</evidence>
<feature type="compositionally biased region" description="Basic and acidic residues" evidence="5">
    <location>
        <begin position="136"/>
        <end position="163"/>
    </location>
</feature>
<gene>
    <name evidence="7" type="ORF">HNY73_023131</name>
</gene>
<comment type="caution">
    <text evidence="7">The sequence shown here is derived from an EMBL/GenBank/DDBJ whole genome shotgun (WGS) entry which is preliminary data.</text>
</comment>
<sequence>MTSESPYLHCRLCGIRYRSDKVVEHERQCCYQNPNSRSSSKSTIEESTPISSQESKVNGLRNKEEYYMRETKSSEKPSKDLTSNEESDDFPLNLTNRGGSKEREFQNKPTESQKTSETRITHREKTTTPESSDSPTEDRNETEIKSTYDKTTENRTDNRDSRSQENNQTKTANYSNTEKIDETSRNSSQSKERSPNSFGKSVYHQKSHSNEKHRAKINEDDSKKEKMSPQKSDEEQKKAMARTPYPSEEDIKIPPINAEEIGQTTDILENLPELSEHAEMAYGKHRKSLLPCVHCERTFTPSRLPIHEKACIERPKAREYIVPEDKDKKNEN</sequence>
<evidence type="ECO:0000256" key="3">
    <source>
        <dbReference type="ARBA" id="ARBA00022833"/>
    </source>
</evidence>
<keyword evidence="1" id="KW-0479">Metal-binding</keyword>
<evidence type="ECO:0000256" key="1">
    <source>
        <dbReference type="ARBA" id="ARBA00022723"/>
    </source>
</evidence>
<protein>
    <recommendedName>
        <fullName evidence="6">C2HC/C3H-type domain-containing protein</fullName>
    </recommendedName>
</protein>
<reference evidence="7" key="1">
    <citation type="journal article" date="2020" name="bioRxiv">
        <title>Chromosome-level reference genome of the European wasp spider Argiope bruennichi: a resource for studies on range expansion and evolutionary adaptation.</title>
        <authorList>
            <person name="Sheffer M.M."/>
            <person name="Hoppe A."/>
            <person name="Krehenwinkel H."/>
            <person name="Uhl G."/>
            <person name="Kuss A.W."/>
            <person name="Jensen L."/>
            <person name="Jensen C."/>
            <person name="Gillespie R.G."/>
            <person name="Hoff K.J."/>
            <person name="Prost S."/>
        </authorList>
    </citation>
    <scope>NUCLEOTIDE SEQUENCE</scope>
</reference>
<feature type="compositionally biased region" description="Low complexity" evidence="5">
    <location>
        <begin position="36"/>
        <end position="55"/>
    </location>
</feature>
<feature type="compositionally biased region" description="Basic and acidic residues" evidence="5">
    <location>
        <begin position="178"/>
        <end position="194"/>
    </location>
</feature>
<evidence type="ECO:0000259" key="6">
    <source>
        <dbReference type="PROSITE" id="PS52027"/>
    </source>
</evidence>
<dbReference type="GO" id="GO:0008270">
    <property type="term" value="F:zinc ion binding"/>
    <property type="evidence" value="ECO:0007669"/>
    <property type="project" value="UniProtKB-KW"/>
</dbReference>
<accession>A0A8T0E6U0</accession>
<feature type="region of interest" description="Disordered" evidence="5">
    <location>
        <begin position="28"/>
        <end position="259"/>
    </location>
</feature>
<evidence type="ECO:0000313" key="8">
    <source>
        <dbReference type="Proteomes" id="UP000807504"/>
    </source>
</evidence>
<feature type="compositionally biased region" description="Polar residues" evidence="5">
    <location>
        <begin position="164"/>
        <end position="177"/>
    </location>
</feature>
<keyword evidence="2 4" id="KW-0863">Zinc-finger</keyword>
<dbReference type="Proteomes" id="UP000807504">
    <property type="component" value="Unassembled WGS sequence"/>
</dbReference>
<dbReference type="AlphaFoldDB" id="A0A8T0E6U0"/>
<keyword evidence="3" id="KW-0862">Zinc</keyword>
<dbReference type="Pfam" id="PF13913">
    <property type="entry name" value="zf-C2HC_2"/>
    <property type="match status" value="1"/>
</dbReference>
<dbReference type="InterPro" id="IPR049899">
    <property type="entry name" value="Znf_C2HC_C3H"/>
</dbReference>
<feature type="domain" description="C2HC/C3H-type" evidence="6">
    <location>
        <begin position="288"/>
        <end position="317"/>
    </location>
</feature>
<evidence type="ECO:0000256" key="5">
    <source>
        <dbReference type="SAM" id="MobiDB-lite"/>
    </source>
</evidence>
<keyword evidence="8" id="KW-1185">Reference proteome</keyword>
<dbReference type="Gene3D" id="3.30.160.60">
    <property type="entry name" value="Classic Zinc Finger"/>
    <property type="match status" value="1"/>
</dbReference>
<feature type="compositionally biased region" description="Basic and acidic residues" evidence="5">
    <location>
        <begin position="114"/>
        <end position="127"/>
    </location>
</feature>
<name>A0A8T0E6U0_ARGBR</name>
<feature type="compositionally biased region" description="Basic and acidic residues" evidence="5">
    <location>
        <begin position="61"/>
        <end position="79"/>
    </location>
</feature>